<keyword evidence="8" id="KW-0808">Transferase</keyword>
<proteinExistence type="inferred from homology"/>
<reference evidence="8" key="1">
    <citation type="submission" date="2021-02" db="EMBL/GenBank/DDBJ databases">
        <title>Draft genome sequence of Microbispora sp. RL4-1S isolated from rice leaves in Thailand.</title>
        <authorList>
            <person name="Muangham S."/>
            <person name="Duangmal K."/>
        </authorList>
    </citation>
    <scope>NUCLEOTIDE SEQUENCE</scope>
    <source>
        <strain evidence="8">RL4-1S</strain>
    </source>
</reference>
<dbReference type="Proteomes" id="UP000674234">
    <property type="component" value="Unassembled WGS sequence"/>
</dbReference>
<dbReference type="Pfam" id="PF00392">
    <property type="entry name" value="GntR"/>
    <property type="match status" value="1"/>
</dbReference>
<feature type="domain" description="HTH gntR-type" evidence="7">
    <location>
        <begin position="22"/>
        <end position="90"/>
    </location>
</feature>
<keyword evidence="8" id="KW-0032">Aminotransferase</keyword>
<dbReference type="EMBL" id="JAFCNB010000003">
    <property type="protein sequence ID" value="MBP2703607.1"/>
    <property type="molecule type" value="Genomic_DNA"/>
</dbReference>
<dbReference type="AlphaFoldDB" id="A0A940WGH9"/>
<evidence type="ECO:0000256" key="1">
    <source>
        <dbReference type="ARBA" id="ARBA00005384"/>
    </source>
</evidence>
<dbReference type="SMART" id="SM00345">
    <property type="entry name" value="HTH_GNTR"/>
    <property type="match status" value="1"/>
</dbReference>
<dbReference type="PANTHER" id="PTHR46577:SF1">
    <property type="entry name" value="HTH-TYPE TRANSCRIPTIONAL REGULATORY PROTEIN GABR"/>
    <property type="match status" value="1"/>
</dbReference>
<dbReference type="SUPFAM" id="SSF53383">
    <property type="entry name" value="PLP-dependent transferases"/>
    <property type="match status" value="1"/>
</dbReference>
<evidence type="ECO:0000256" key="3">
    <source>
        <dbReference type="ARBA" id="ARBA00023015"/>
    </source>
</evidence>
<feature type="region of interest" description="Disordered" evidence="6">
    <location>
        <begin position="78"/>
        <end position="97"/>
    </location>
</feature>
<keyword evidence="5" id="KW-0804">Transcription</keyword>
<sequence>MVDRHLSAVQLARLLRVPPGARPYYEALAGAVRALVLDGRLPVGVRLPPERLLAAEMGVSRTTVTAAYDRLREQGYLESRQGSGSRAALPDPAALGADNPWAAPDGDGLLPLHTAAPAATPVLSRAIEEAGRDYHRYTLGMGYHPAGLPALREAVARRYGERGLPTRPEQIFVTAGAQHALHLLLFLLAAPGDPVLLDSPTFPHAIDSARLRGTRLVPVGMPEDGWHIDLVAAAMRQSEARVAYVIPDFHNPTGHLMSRDDRAALTAAARRSGTTLIADETWAETEIDGEVPPPLASFDRTVISIGSASKLWWGGLRVGWVRGTAALAGRLAALRASVDIATSVLEQLVVARLFEQVEQARQERRRALDASRATLTAALREEFPQWSFRVPSGGGSLWVRLGSSGATDVAAAAAERGVRLAPGPWFGVDGTLENYLRIPFTQPPQVLREAVRRIAASSVPYGYRPGQPLTPAL</sequence>
<evidence type="ECO:0000256" key="6">
    <source>
        <dbReference type="SAM" id="MobiDB-lite"/>
    </source>
</evidence>
<protein>
    <submittedName>
        <fullName evidence="8">PLP-dependent aminotransferase family protein</fullName>
    </submittedName>
</protein>
<dbReference type="InterPro" id="IPR036388">
    <property type="entry name" value="WH-like_DNA-bd_sf"/>
</dbReference>
<organism evidence="8 9">
    <name type="scientific">Microbispora oryzae</name>
    <dbReference type="NCBI Taxonomy" id="2806554"/>
    <lineage>
        <taxon>Bacteria</taxon>
        <taxon>Bacillati</taxon>
        <taxon>Actinomycetota</taxon>
        <taxon>Actinomycetes</taxon>
        <taxon>Streptosporangiales</taxon>
        <taxon>Streptosporangiaceae</taxon>
        <taxon>Microbispora</taxon>
    </lineage>
</organism>
<evidence type="ECO:0000313" key="8">
    <source>
        <dbReference type="EMBL" id="MBP2703607.1"/>
    </source>
</evidence>
<keyword evidence="3" id="KW-0805">Transcription regulation</keyword>
<dbReference type="InterPro" id="IPR004839">
    <property type="entry name" value="Aminotransferase_I/II_large"/>
</dbReference>
<keyword evidence="9" id="KW-1185">Reference proteome</keyword>
<dbReference type="GO" id="GO:0003677">
    <property type="term" value="F:DNA binding"/>
    <property type="evidence" value="ECO:0007669"/>
    <property type="project" value="UniProtKB-KW"/>
</dbReference>
<dbReference type="GO" id="GO:0003700">
    <property type="term" value="F:DNA-binding transcription factor activity"/>
    <property type="evidence" value="ECO:0007669"/>
    <property type="project" value="InterPro"/>
</dbReference>
<dbReference type="InterPro" id="IPR015424">
    <property type="entry name" value="PyrdxlP-dep_Trfase"/>
</dbReference>
<gene>
    <name evidence="8" type="ORF">JOL79_07315</name>
</gene>
<dbReference type="Gene3D" id="1.10.10.10">
    <property type="entry name" value="Winged helix-like DNA-binding domain superfamily/Winged helix DNA-binding domain"/>
    <property type="match status" value="1"/>
</dbReference>
<dbReference type="SUPFAM" id="SSF46785">
    <property type="entry name" value="Winged helix' DNA-binding domain"/>
    <property type="match status" value="1"/>
</dbReference>
<keyword evidence="2" id="KW-0663">Pyridoxal phosphate</keyword>
<dbReference type="CDD" id="cd00609">
    <property type="entry name" value="AAT_like"/>
    <property type="match status" value="1"/>
</dbReference>
<comment type="similarity">
    <text evidence="1">In the C-terminal section; belongs to the class-I pyridoxal-phosphate-dependent aminotransferase family.</text>
</comment>
<dbReference type="GO" id="GO:0030170">
    <property type="term" value="F:pyridoxal phosphate binding"/>
    <property type="evidence" value="ECO:0007669"/>
    <property type="project" value="InterPro"/>
</dbReference>
<dbReference type="Pfam" id="PF00155">
    <property type="entry name" value="Aminotran_1_2"/>
    <property type="match status" value="1"/>
</dbReference>
<dbReference type="CDD" id="cd07377">
    <property type="entry name" value="WHTH_GntR"/>
    <property type="match status" value="1"/>
</dbReference>
<dbReference type="InterPro" id="IPR015421">
    <property type="entry name" value="PyrdxlP-dep_Trfase_major"/>
</dbReference>
<dbReference type="GO" id="GO:0008483">
    <property type="term" value="F:transaminase activity"/>
    <property type="evidence" value="ECO:0007669"/>
    <property type="project" value="UniProtKB-KW"/>
</dbReference>
<dbReference type="PROSITE" id="PS50949">
    <property type="entry name" value="HTH_GNTR"/>
    <property type="match status" value="1"/>
</dbReference>
<evidence type="ECO:0000259" key="7">
    <source>
        <dbReference type="PROSITE" id="PS50949"/>
    </source>
</evidence>
<feature type="compositionally biased region" description="Low complexity" evidence="6">
    <location>
        <begin position="87"/>
        <end position="97"/>
    </location>
</feature>
<dbReference type="PRINTS" id="PR00035">
    <property type="entry name" value="HTHGNTR"/>
</dbReference>
<accession>A0A940WGH9</accession>
<comment type="caution">
    <text evidence="8">The sequence shown here is derived from an EMBL/GenBank/DDBJ whole genome shotgun (WGS) entry which is preliminary data.</text>
</comment>
<dbReference type="PANTHER" id="PTHR46577">
    <property type="entry name" value="HTH-TYPE TRANSCRIPTIONAL REGULATORY PROTEIN GABR"/>
    <property type="match status" value="1"/>
</dbReference>
<dbReference type="InterPro" id="IPR051446">
    <property type="entry name" value="HTH_trans_reg/aminotransferase"/>
</dbReference>
<keyword evidence="4" id="KW-0238">DNA-binding</keyword>
<dbReference type="InterPro" id="IPR036390">
    <property type="entry name" value="WH_DNA-bd_sf"/>
</dbReference>
<evidence type="ECO:0000256" key="2">
    <source>
        <dbReference type="ARBA" id="ARBA00022898"/>
    </source>
</evidence>
<evidence type="ECO:0000256" key="4">
    <source>
        <dbReference type="ARBA" id="ARBA00023125"/>
    </source>
</evidence>
<dbReference type="Gene3D" id="3.40.640.10">
    <property type="entry name" value="Type I PLP-dependent aspartate aminotransferase-like (Major domain)"/>
    <property type="match status" value="1"/>
</dbReference>
<dbReference type="InterPro" id="IPR000524">
    <property type="entry name" value="Tscrpt_reg_HTH_GntR"/>
</dbReference>
<evidence type="ECO:0000313" key="9">
    <source>
        <dbReference type="Proteomes" id="UP000674234"/>
    </source>
</evidence>
<name>A0A940WGH9_9ACTN</name>
<evidence type="ECO:0000256" key="5">
    <source>
        <dbReference type="ARBA" id="ARBA00023163"/>
    </source>
</evidence>